<dbReference type="GeneTree" id="ENSGT00390000003303"/>
<organism evidence="3 4">
    <name type="scientific">Coturnix japonica</name>
    <name type="common">Japanese quail</name>
    <name type="synonym">Coturnix coturnix japonica</name>
    <dbReference type="NCBI Taxonomy" id="93934"/>
    <lineage>
        <taxon>Eukaryota</taxon>
        <taxon>Metazoa</taxon>
        <taxon>Chordata</taxon>
        <taxon>Craniata</taxon>
        <taxon>Vertebrata</taxon>
        <taxon>Euteleostomi</taxon>
        <taxon>Archelosauria</taxon>
        <taxon>Archosauria</taxon>
        <taxon>Dinosauria</taxon>
        <taxon>Saurischia</taxon>
        <taxon>Theropoda</taxon>
        <taxon>Coelurosauria</taxon>
        <taxon>Aves</taxon>
        <taxon>Neognathae</taxon>
        <taxon>Galloanserae</taxon>
        <taxon>Galliformes</taxon>
        <taxon>Phasianidae</taxon>
        <taxon>Perdicinae</taxon>
        <taxon>Coturnix</taxon>
    </lineage>
</organism>
<evidence type="ECO:0000256" key="1">
    <source>
        <dbReference type="SAM" id="Phobius"/>
    </source>
</evidence>
<reference evidence="3" key="2">
    <citation type="submission" date="2025-09" db="UniProtKB">
        <authorList>
            <consortium name="Ensembl"/>
        </authorList>
    </citation>
    <scope>IDENTIFICATION</scope>
</reference>
<evidence type="ECO:0000259" key="2">
    <source>
        <dbReference type="Pfam" id="PF02057"/>
    </source>
</evidence>
<keyword evidence="1" id="KW-1133">Transmembrane helix</keyword>
<evidence type="ECO:0000313" key="4">
    <source>
        <dbReference type="Proteomes" id="UP000694412"/>
    </source>
</evidence>
<dbReference type="GO" id="GO:0016020">
    <property type="term" value="C:membrane"/>
    <property type="evidence" value="ECO:0007669"/>
    <property type="project" value="GOC"/>
</dbReference>
<proteinExistence type="predicted"/>
<dbReference type="GO" id="GO:0005764">
    <property type="term" value="C:lysosome"/>
    <property type="evidence" value="ECO:0007669"/>
    <property type="project" value="TreeGrafter"/>
</dbReference>
<dbReference type="Gene3D" id="3.20.20.80">
    <property type="entry name" value="Glycosidases"/>
    <property type="match status" value="1"/>
</dbReference>
<dbReference type="PANTHER" id="PTHR15172">
    <property type="entry name" value="GALACTOCEREBROSIDASE"/>
    <property type="match status" value="1"/>
</dbReference>
<dbReference type="Ensembl" id="ENSCJPT00005012924.1">
    <property type="protein sequence ID" value="ENSCJPP00005008539.1"/>
    <property type="gene ID" value="ENSCJPG00005007616.1"/>
</dbReference>
<dbReference type="GO" id="GO:0006683">
    <property type="term" value="P:galactosylceramide catabolic process"/>
    <property type="evidence" value="ECO:0007669"/>
    <property type="project" value="InterPro"/>
</dbReference>
<dbReference type="PANTHER" id="PTHR15172:SF1">
    <property type="entry name" value="GALACTOCEREBROSIDASE"/>
    <property type="match status" value="1"/>
</dbReference>
<keyword evidence="4" id="KW-1185">Reference proteome</keyword>
<dbReference type="AlphaFoldDB" id="A0A8C2T8K5"/>
<dbReference type="InterPro" id="IPR049161">
    <property type="entry name" value="GH59_cat"/>
</dbReference>
<dbReference type="InterPro" id="IPR001286">
    <property type="entry name" value="Glyco_hydro_59"/>
</dbReference>
<accession>A0A8C2T8K5</accession>
<keyword evidence="1" id="KW-0812">Transmembrane</keyword>
<feature type="transmembrane region" description="Helical" evidence="1">
    <location>
        <begin position="57"/>
        <end position="81"/>
    </location>
</feature>
<protein>
    <recommendedName>
        <fullName evidence="2">Glycosyl hydrolase family 59 catalytic domain-containing protein</fullName>
    </recommendedName>
</protein>
<dbReference type="Proteomes" id="UP000694412">
    <property type="component" value="Unassembled WGS sequence"/>
</dbReference>
<dbReference type="Pfam" id="PF02057">
    <property type="entry name" value="Glyco_hydro_59"/>
    <property type="match status" value="1"/>
</dbReference>
<reference evidence="3" key="1">
    <citation type="submission" date="2025-08" db="UniProtKB">
        <authorList>
            <consortium name="Ensembl"/>
        </authorList>
    </citation>
    <scope>IDENTIFICATION</scope>
</reference>
<name>A0A8C2T8K5_COTJA</name>
<sequence>MAAKNGRAPPPQVIARFVWSRGAAGRGQMRVVKGRGGAGAERCGAGWRVWGLLSVPVALLCAWLLFGATWGLGLPSAVYVLDDAAGLGREFDGIGAISGGGATSRLLVNYQEPYRSQILDYLFKEGLVLT</sequence>
<evidence type="ECO:0000313" key="3">
    <source>
        <dbReference type="Ensembl" id="ENSCJPP00005008539.1"/>
    </source>
</evidence>
<dbReference type="GO" id="GO:0004336">
    <property type="term" value="F:galactosylceramidase activity"/>
    <property type="evidence" value="ECO:0007669"/>
    <property type="project" value="InterPro"/>
</dbReference>
<keyword evidence="1" id="KW-0472">Membrane</keyword>
<feature type="domain" description="Glycosyl hydrolase family 59 catalytic" evidence="2">
    <location>
        <begin position="91"/>
        <end position="125"/>
    </location>
</feature>